<evidence type="ECO:0000256" key="9">
    <source>
        <dbReference type="ARBA" id="ARBA00023295"/>
    </source>
</evidence>
<dbReference type="GO" id="GO:0016052">
    <property type="term" value="P:carbohydrate catabolic process"/>
    <property type="evidence" value="ECO:0007669"/>
    <property type="project" value="InterPro"/>
</dbReference>
<evidence type="ECO:0000256" key="12">
    <source>
        <dbReference type="SAM" id="SignalP"/>
    </source>
</evidence>
<keyword evidence="5 12" id="KW-0732">Signal</keyword>
<gene>
    <name evidence="13" type="ORF">GLAREA_10992</name>
</gene>
<dbReference type="Proteomes" id="UP000016922">
    <property type="component" value="Unassembled WGS sequence"/>
</dbReference>
<dbReference type="GO" id="GO:0012505">
    <property type="term" value="C:endomembrane system"/>
    <property type="evidence" value="ECO:0007669"/>
    <property type="project" value="UniProtKB-SubCell"/>
</dbReference>
<dbReference type="GO" id="GO:0008496">
    <property type="term" value="F:mannan endo-1,6-alpha-mannosidase activity"/>
    <property type="evidence" value="ECO:0007669"/>
    <property type="project" value="UniProtKB-UniRule"/>
</dbReference>
<evidence type="ECO:0000256" key="2">
    <source>
        <dbReference type="ARBA" id="ARBA00004308"/>
    </source>
</evidence>
<dbReference type="OMA" id="KWWEGAP"/>
<evidence type="ECO:0000313" key="13">
    <source>
        <dbReference type="EMBL" id="EPE35293.1"/>
    </source>
</evidence>
<dbReference type="PANTHER" id="PTHR12145:SF41">
    <property type="entry name" value="MANNAN ENDO-1,6-ALPHA-MANNOSIDASE"/>
    <property type="match status" value="1"/>
</dbReference>
<evidence type="ECO:0000256" key="7">
    <source>
        <dbReference type="ARBA" id="ARBA00023136"/>
    </source>
</evidence>
<feature type="compositionally biased region" description="Low complexity" evidence="11">
    <location>
        <begin position="395"/>
        <end position="428"/>
    </location>
</feature>
<dbReference type="PANTHER" id="PTHR12145">
    <property type="entry name" value="MANNAN ENDO-1,6-ALPHA-MANNOSIDASE DCW1"/>
    <property type="match status" value="1"/>
</dbReference>
<keyword evidence="8" id="KW-0325">Glycoprotein</keyword>
<accession>S3EAG8</accession>
<keyword evidence="14" id="KW-1185">Reference proteome</keyword>
<name>S3EAG8_GLAL2</name>
<dbReference type="EMBL" id="KE145354">
    <property type="protein sequence ID" value="EPE35293.1"/>
    <property type="molecule type" value="Genomic_DNA"/>
</dbReference>
<dbReference type="SUPFAM" id="SSF48208">
    <property type="entry name" value="Six-hairpin glycosidases"/>
    <property type="match status" value="1"/>
</dbReference>
<dbReference type="AlphaFoldDB" id="S3EAG8"/>
<sequence length="453" mass="47989">MVRVTTLASFAALSFSVYGIELNADNSDSVKTAASALASGVVKYYNGNETGEIPGLLSMPYYWWEGGAMFDTLIQYWRLTGDAQYNAITTQALLFQKGEDDFMPMNQTATIGNDDQATWALAAMSAAEAGLPVVEGNPKWESLAAAVFDIMTLRWDEQTCNGGLRWQIFSFNNGYDYKNSISTGLFFQLSARLARYTGNSTYSDWADKSYTWAKSSGFIDEKWSVFDGAHATKNCTDINKLQPSYDAGTFISGAAHMYNLTKADSKWKVPLDGLLNNTLTTFFPGGIATEVMCEESGRCNTDMRAFKGLLAHNLIDTIQVAPYTADAIFPKLKSSAEAAAKVCDDECPLSWTGTGGEETSSGDLGSQLSALTVVQGLLVKSVSPPATQANGGGNASTTTSPTSGGAANAAVPSGTTSATPSPTTTGNAAANGIQRLGMGSLGMLLGSVAWVAL</sequence>
<dbReference type="GeneID" id="19470034"/>
<evidence type="ECO:0000256" key="3">
    <source>
        <dbReference type="ARBA" id="ARBA00009699"/>
    </source>
</evidence>
<evidence type="ECO:0000256" key="11">
    <source>
        <dbReference type="SAM" id="MobiDB-lite"/>
    </source>
</evidence>
<dbReference type="InterPro" id="IPR014480">
    <property type="entry name" value="Mannan-1_6-alpha_mannosidase"/>
</dbReference>
<organism evidence="13 14">
    <name type="scientific">Glarea lozoyensis (strain ATCC 20868 / MF5171)</name>
    <dbReference type="NCBI Taxonomy" id="1116229"/>
    <lineage>
        <taxon>Eukaryota</taxon>
        <taxon>Fungi</taxon>
        <taxon>Dikarya</taxon>
        <taxon>Ascomycota</taxon>
        <taxon>Pezizomycotina</taxon>
        <taxon>Leotiomycetes</taxon>
        <taxon>Helotiales</taxon>
        <taxon>Helotiaceae</taxon>
        <taxon>Glarea</taxon>
    </lineage>
</organism>
<dbReference type="Pfam" id="PF03663">
    <property type="entry name" value="Glyco_hydro_76"/>
    <property type="match status" value="1"/>
</dbReference>
<reference evidence="13 14" key="1">
    <citation type="journal article" date="2013" name="BMC Genomics">
        <title>Genomics-driven discovery of the pneumocandin biosynthetic gene cluster in the fungus Glarea lozoyensis.</title>
        <authorList>
            <person name="Chen L."/>
            <person name="Yue Q."/>
            <person name="Zhang X."/>
            <person name="Xiang M."/>
            <person name="Wang C."/>
            <person name="Li S."/>
            <person name="Che Y."/>
            <person name="Ortiz-Lopez F.J."/>
            <person name="Bills G.F."/>
            <person name="Liu X."/>
            <person name="An Z."/>
        </authorList>
    </citation>
    <scope>NUCLEOTIDE SEQUENCE [LARGE SCALE GENOMIC DNA]</scope>
    <source>
        <strain evidence="14">ATCC 20868 / MF5171</strain>
    </source>
</reference>
<keyword evidence="9 10" id="KW-0326">Glycosidase</keyword>
<protein>
    <recommendedName>
        <fullName evidence="4 10">Mannan endo-1,6-alpha-mannosidase</fullName>
        <ecNumber evidence="4 10">3.2.1.101</ecNumber>
    </recommendedName>
</protein>
<evidence type="ECO:0000256" key="1">
    <source>
        <dbReference type="ARBA" id="ARBA00001452"/>
    </source>
</evidence>
<dbReference type="PIRSF" id="PIRSF016302">
    <property type="entry name" value="Man_a_manosd"/>
    <property type="match status" value="1"/>
</dbReference>
<dbReference type="KEGG" id="glz:GLAREA_10992"/>
<evidence type="ECO:0000256" key="8">
    <source>
        <dbReference type="ARBA" id="ARBA00023180"/>
    </source>
</evidence>
<evidence type="ECO:0000313" key="14">
    <source>
        <dbReference type="Proteomes" id="UP000016922"/>
    </source>
</evidence>
<feature type="region of interest" description="Disordered" evidence="11">
    <location>
        <begin position="384"/>
        <end position="428"/>
    </location>
</feature>
<dbReference type="RefSeq" id="XP_008077372.1">
    <property type="nucleotide sequence ID" value="XM_008079181.1"/>
</dbReference>
<dbReference type="eggNOG" id="ENOG502QSWP">
    <property type="taxonomic scope" value="Eukaryota"/>
</dbReference>
<dbReference type="HOGENOM" id="CLU_025694_1_2_1"/>
<evidence type="ECO:0000256" key="6">
    <source>
        <dbReference type="ARBA" id="ARBA00022801"/>
    </source>
</evidence>
<keyword evidence="6 10" id="KW-0378">Hydrolase</keyword>
<dbReference type="EC" id="3.2.1.101" evidence="4 10"/>
<proteinExistence type="inferred from homology"/>
<dbReference type="OrthoDB" id="4187847at2759"/>
<evidence type="ECO:0000256" key="10">
    <source>
        <dbReference type="PIRNR" id="PIRNR016302"/>
    </source>
</evidence>
<dbReference type="Gene3D" id="1.50.10.20">
    <property type="match status" value="1"/>
</dbReference>
<evidence type="ECO:0000256" key="5">
    <source>
        <dbReference type="ARBA" id="ARBA00022729"/>
    </source>
</evidence>
<dbReference type="GO" id="GO:0009272">
    <property type="term" value="P:fungal-type cell wall biogenesis"/>
    <property type="evidence" value="ECO:0007669"/>
    <property type="project" value="TreeGrafter"/>
</dbReference>
<dbReference type="InterPro" id="IPR008928">
    <property type="entry name" value="6-hairpin_glycosidase_sf"/>
</dbReference>
<comment type="subcellular location">
    <subcellularLocation>
        <location evidence="2">Endomembrane system</location>
    </subcellularLocation>
</comment>
<evidence type="ECO:0000256" key="4">
    <source>
        <dbReference type="ARBA" id="ARBA00012350"/>
    </source>
</evidence>
<keyword evidence="7" id="KW-0472">Membrane</keyword>
<comment type="similarity">
    <text evidence="3 10">Belongs to the glycosyl hydrolase 76 family.</text>
</comment>
<comment type="catalytic activity">
    <reaction evidence="1 10">
        <text>Random hydrolysis of (1-&gt;6)-alpha-D-mannosidic linkages in unbranched (1-&gt;6)-mannans.</text>
        <dbReference type="EC" id="3.2.1.101"/>
    </reaction>
</comment>
<feature type="signal peptide" evidence="12">
    <location>
        <begin position="1"/>
        <end position="19"/>
    </location>
</feature>
<feature type="chain" id="PRO_5004508547" description="Mannan endo-1,6-alpha-mannosidase" evidence="12">
    <location>
        <begin position="20"/>
        <end position="453"/>
    </location>
</feature>
<dbReference type="InterPro" id="IPR005198">
    <property type="entry name" value="Glyco_hydro_76"/>
</dbReference>
<dbReference type="FunFam" id="1.50.10.20:FF:000006">
    <property type="entry name" value="Mannan endo-1,6-alpha-mannosidase"/>
    <property type="match status" value="1"/>
</dbReference>